<organism evidence="2 3">
    <name type="scientific">Sphaerobolus stellatus (strain SS14)</name>
    <dbReference type="NCBI Taxonomy" id="990650"/>
    <lineage>
        <taxon>Eukaryota</taxon>
        <taxon>Fungi</taxon>
        <taxon>Dikarya</taxon>
        <taxon>Basidiomycota</taxon>
        <taxon>Agaricomycotina</taxon>
        <taxon>Agaricomycetes</taxon>
        <taxon>Phallomycetidae</taxon>
        <taxon>Geastrales</taxon>
        <taxon>Sphaerobolaceae</taxon>
        <taxon>Sphaerobolus</taxon>
    </lineage>
</organism>
<name>A0A0C9U874_SPHS4</name>
<accession>A0A0C9U874</accession>
<reference evidence="2 3" key="1">
    <citation type="submission" date="2014-06" db="EMBL/GenBank/DDBJ databases">
        <title>Evolutionary Origins and Diversification of the Mycorrhizal Mutualists.</title>
        <authorList>
            <consortium name="DOE Joint Genome Institute"/>
            <consortium name="Mycorrhizal Genomics Consortium"/>
            <person name="Kohler A."/>
            <person name="Kuo A."/>
            <person name="Nagy L.G."/>
            <person name="Floudas D."/>
            <person name="Copeland A."/>
            <person name="Barry K.W."/>
            <person name="Cichocki N."/>
            <person name="Veneault-Fourrey C."/>
            <person name="LaButti K."/>
            <person name="Lindquist E.A."/>
            <person name="Lipzen A."/>
            <person name="Lundell T."/>
            <person name="Morin E."/>
            <person name="Murat C."/>
            <person name="Riley R."/>
            <person name="Ohm R."/>
            <person name="Sun H."/>
            <person name="Tunlid A."/>
            <person name="Henrissat B."/>
            <person name="Grigoriev I.V."/>
            <person name="Hibbett D.S."/>
            <person name="Martin F."/>
        </authorList>
    </citation>
    <scope>NUCLEOTIDE SEQUENCE [LARGE SCALE GENOMIC DNA]</scope>
    <source>
        <strain evidence="2 3">SS14</strain>
    </source>
</reference>
<keyword evidence="3" id="KW-1185">Reference proteome</keyword>
<evidence type="ECO:0000313" key="3">
    <source>
        <dbReference type="Proteomes" id="UP000054279"/>
    </source>
</evidence>
<dbReference type="EMBL" id="KN837257">
    <property type="protein sequence ID" value="KIJ30619.1"/>
    <property type="molecule type" value="Genomic_DNA"/>
</dbReference>
<feature type="region of interest" description="Disordered" evidence="1">
    <location>
        <begin position="373"/>
        <end position="409"/>
    </location>
</feature>
<feature type="region of interest" description="Disordered" evidence="1">
    <location>
        <begin position="331"/>
        <end position="356"/>
    </location>
</feature>
<evidence type="ECO:0000256" key="1">
    <source>
        <dbReference type="SAM" id="MobiDB-lite"/>
    </source>
</evidence>
<dbReference type="AlphaFoldDB" id="A0A0C9U874"/>
<protein>
    <submittedName>
        <fullName evidence="2">Uncharacterized protein</fullName>
    </submittedName>
</protein>
<gene>
    <name evidence="2" type="ORF">M422DRAFT_267767</name>
</gene>
<proteinExistence type="predicted"/>
<sequence length="409" mass="44921">MSFTHIWGVFVLTESFRTGTPENDNTPNHMGPYLHYNSFIRAHNDDIPTSIRISQSPYETAFSNGTVAFLFGRLCSQNSGNYKIETIQIFKCPTYLKNPSNDHNLREALPRVTVVGHVIQQPQILDDGTCLFPVNAVTYVRGEMEAATFIASITPSACWDNRPPAPKAFSAVHITGPIDCVDKKTLLPVITVEDLTLQIGDPRLAELADQNSEILPTAPYHLTADTVHSYLPSTAAVSSIPSYPNPPPVPFETPSWWKENAQKTYPVFEGSQEDLAYVLSQPPAAHYLSRYNNSPTNRLDQTSSILGLTSSGTYHTDTQIAGSTSIGIFQSQDKNESQDGSADLPSINHPPASSTHLNADTVYLEDIPIDRTKYIPLPSKKRKRTDSDIGGPLQSNFTNPSGPPYTPSS</sequence>
<evidence type="ECO:0000313" key="2">
    <source>
        <dbReference type="EMBL" id="KIJ30619.1"/>
    </source>
</evidence>
<dbReference type="HOGENOM" id="CLU_685439_0_0_1"/>
<dbReference type="Proteomes" id="UP000054279">
    <property type="component" value="Unassembled WGS sequence"/>
</dbReference>